<accession>A0A1G4B9B1</accession>
<protein>
    <recommendedName>
        <fullName evidence="4">Pre-mRNA splicing factor</fullName>
    </recommendedName>
</protein>
<keyword evidence="3" id="KW-1185">Reference proteome</keyword>
<keyword evidence="1" id="KW-0812">Transmembrane</keyword>
<sequence length="251" mass="27840">ILLSLPRHCSHLQLCLIHLLFQAERREGKKTNNDLVTLYRDLFRYSRLSTKMTRVSVYSAALVAFVAAIATAMIIASITLPHWVTYTVTTADGKEYSKHIGLHRSCSNGFNEPCQVFPTEELCSANGERYFCSMWRSVGFLASFSTILHLASIVTFLVIMGGGKYKRESGWTILGGLLVFVAAIEFTLMGIVAYLYDNDEQFQIPGWGLDSSWILCTVSASISILCAAGLAISAFVLPPEEGYEFLNDPMP</sequence>
<comment type="caution">
    <text evidence="2">The sequence shown here is derived from an EMBL/GenBank/DDBJ whole genome shotgun (WGS) entry which is preliminary data.</text>
</comment>
<dbReference type="RefSeq" id="XP_022475067.1">
    <property type="nucleotide sequence ID" value="XM_022618417.1"/>
</dbReference>
<feature type="transmembrane region" description="Helical" evidence="1">
    <location>
        <begin position="138"/>
        <end position="159"/>
    </location>
</feature>
<feature type="transmembrane region" description="Helical" evidence="1">
    <location>
        <begin position="171"/>
        <end position="196"/>
    </location>
</feature>
<dbReference type="Proteomes" id="UP000176998">
    <property type="component" value="Unassembled WGS sequence"/>
</dbReference>
<reference evidence="2 3" key="1">
    <citation type="submission" date="2016-09" db="EMBL/GenBank/DDBJ databases">
        <authorList>
            <person name="Capua I."/>
            <person name="De Benedictis P."/>
            <person name="Joannis T."/>
            <person name="Lombin L.H."/>
            <person name="Cattoli G."/>
        </authorList>
    </citation>
    <scope>NUCLEOTIDE SEQUENCE [LARGE SCALE GENOMIC DNA]</scope>
    <source>
        <strain evidence="2 3">IMI 309357</strain>
    </source>
</reference>
<evidence type="ECO:0008006" key="4">
    <source>
        <dbReference type="Google" id="ProtNLM"/>
    </source>
</evidence>
<organism evidence="2 3">
    <name type="scientific">Colletotrichum orchidophilum</name>
    <dbReference type="NCBI Taxonomy" id="1209926"/>
    <lineage>
        <taxon>Eukaryota</taxon>
        <taxon>Fungi</taxon>
        <taxon>Dikarya</taxon>
        <taxon>Ascomycota</taxon>
        <taxon>Pezizomycotina</taxon>
        <taxon>Sordariomycetes</taxon>
        <taxon>Hypocreomycetidae</taxon>
        <taxon>Glomerellales</taxon>
        <taxon>Glomerellaceae</taxon>
        <taxon>Colletotrichum</taxon>
    </lineage>
</organism>
<evidence type="ECO:0000256" key="1">
    <source>
        <dbReference type="SAM" id="Phobius"/>
    </source>
</evidence>
<name>A0A1G4B9B1_9PEZI</name>
<keyword evidence="1" id="KW-1133">Transmembrane helix</keyword>
<feature type="transmembrane region" description="Helical" evidence="1">
    <location>
        <begin position="55"/>
        <end position="78"/>
    </location>
</feature>
<evidence type="ECO:0000313" key="2">
    <source>
        <dbReference type="EMBL" id="OHE97915.1"/>
    </source>
</evidence>
<dbReference type="EMBL" id="MJBS01000052">
    <property type="protein sequence ID" value="OHE97915.1"/>
    <property type="molecule type" value="Genomic_DNA"/>
</dbReference>
<dbReference type="OrthoDB" id="61370at2759"/>
<dbReference type="Gene3D" id="1.20.140.150">
    <property type="match status" value="1"/>
</dbReference>
<feature type="transmembrane region" description="Helical" evidence="1">
    <location>
        <begin position="212"/>
        <end position="237"/>
    </location>
</feature>
<keyword evidence="1" id="KW-0472">Membrane</keyword>
<dbReference type="GeneID" id="34559927"/>
<gene>
    <name evidence="2" type="ORF">CORC01_06778</name>
</gene>
<feature type="non-terminal residue" evidence="2">
    <location>
        <position position="1"/>
    </location>
</feature>
<evidence type="ECO:0000313" key="3">
    <source>
        <dbReference type="Proteomes" id="UP000176998"/>
    </source>
</evidence>
<proteinExistence type="predicted"/>
<dbReference type="AlphaFoldDB" id="A0A1G4B9B1"/>